<gene>
    <name evidence="1" type="ORF">METZ01_LOCUS349087</name>
</gene>
<sequence>MSRSHVGQHVNQPLLTMIRTEPEPALDHITLKGPRGPMGLVDCEPSSLRPPAHHPYSLRLTQDTITAIPGGPLVG</sequence>
<proteinExistence type="predicted"/>
<protein>
    <submittedName>
        <fullName evidence="1">Uncharacterized protein</fullName>
    </submittedName>
</protein>
<dbReference type="AlphaFoldDB" id="A0A382REW7"/>
<accession>A0A382REW7</accession>
<dbReference type="EMBL" id="UINC01121225">
    <property type="protein sequence ID" value="SVC96233.1"/>
    <property type="molecule type" value="Genomic_DNA"/>
</dbReference>
<organism evidence="1">
    <name type="scientific">marine metagenome</name>
    <dbReference type="NCBI Taxonomy" id="408172"/>
    <lineage>
        <taxon>unclassified sequences</taxon>
        <taxon>metagenomes</taxon>
        <taxon>ecological metagenomes</taxon>
    </lineage>
</organism>
<reference evidence="1" key="1">
    <citation type="submission" date="2018-05" db="EMBL/GenBank/DDBJ databases">
        <authorList>
            <person name="Lanie J.A."/>
            <person name="Ng W.-L."/>
            <person name="Kazmierczak K.M."/>
            <person name="Andrzejewski T.M."/>
            <person name="Davidsen T.M."/>
            <person name="Wayne K.J."/>
            <person name="Tettelin H."/>
            <person name="Glass J.I."/>
            <person name="Rusch D."/>
            <person name="Podicherti R."/>
            <person name="Tsui H.-C.T."/>
            <person name="Winkler M.E."/>
        </authorList>
    </citation>
    <scope>NUCLEOTIDE SEQUENCE</scope>
</reference>
<name>A0A382REW7_9ZZZZ</name>
<feature type="non-terminal residue" evidence="1">
    <location>
        <position position="75"/>
    </location>
</feature>
<evidence type="ECO:0000313" key="1">
    <source>
        <dbReference type="EMBL" id="SVC96233.1"/>
    </source>
</evidence>